<keyword evidence="7" id="KW-0902">Two-component regulatory system</keyword>
<dbReference type="GO" id="GO:0000155">
    <property type="term" value="F:phosphorelay sensor kinase activity"/>
    <property type="evidence" value="ECO:0007669"/>
    <property type="project" value="InterPro"/>
</dbReference>
<dbReference type="PROSITE" id="PS50113">
    <property type="entry name" value="PAC"/>
    <property type="match status" value="2"/>
</dbReference>
<dbReference type="CDD" id="cd00082">
    <property type="entry name" value="HisKA"/>
    <property type="match status" value="1"/>
</dbReference>
<dbReference type="SUPFAM" id="SSF47384">
    <property type="entry name" value="Homodimeric domain of signal transducing histidine kinase"/>
    <property type="match status" value="1"/>
</dbReference>
<feature type="domain" description="PAC" evidence="13">
    <location>
        <begin position="300"/>
        <end position="351"/>
    </location>
</feature>
<dbReference type="Pfam" id="PF08447">
    <property type="entry name" value="PAS_3"/>
    <property type="match status" value="3"/>
</dbReference>
<protein>
    <recommendedName>
        <fullName evidence="3">Stage 0 sporulation protein A homolog</fullName>
        <ecNumber evidence="2">2.7.13.3</ecNumber>
    </recommendedName>
</protein>
<dbReference type="InterPro" id="IPR035965">
    <property type="entry name" value="PAS-like_dom_sf"/>
</dbReference>
<evidence type="ECO:0000256" key="3">
    <source>
        <dbReference type="ARBA" id="ARBA00018672"/>
    </source>
</evidence>
<dbReference type="InterPro" id="IPR000700">
    <property type="entry name" value="PAS-assoc_C"/>
</dbReference>
<evidence type="ECO:0000259" key="12">
    <source>
        <dbReference type="PROSITE" id="PS50112"/>
    </source>
</evidence>
<proteinExistence type="predicted"/>
<dbReference type="Gene3D" id="3.40.50.2300">
    <property type="match status" value="1"/>
</dbReference>
<keyword evidence="4 9" id="KW-0597">Phosphoprotein</keyword>
<organism evidence="14 15">
    <name type="scientific">Oscillibacter hominis</name>
    <dbReference type="NCBI Taxonomy" id="2763056"/>
    <lineage>
        <taxon>Bacteria</taxon>
        <taxon>Bacillati</taxon>
        <taxon>Bacillota</taxon>
        <taxon>Clostridia</taxon>
        <taxon>Eubacteriales</taxon>
        <taxon>Oscillospiraceae</taxon>
        <taxon>Oscillibacter</taxon>
    </lineage>
</organism>
<dbReference type="CDD" id="cd00130">
    <property type="entry name" value="PAS"/>
    <property type="match status" value="3"/>
</dbReference>
<dbReference type="SMART" id="SM00448">
    <property type="entry name" value="REC"/>
    <property type="match status" value="1"/>
</dbReference>
<sequence length="1501" mass="168982">MNRAAREVLLRSPYRPGLTCYQAMGFEEPCPFCHAGQMSRTELSVRNFHFPLNGRTYQLSGKIIDWGGRAAHIEYISDVTQAQEEQRQSLEFQEKMLAIFSSIPCGLGVYQFDGEEITPVTHNTAFFEITGYDREHSCLTGQRADDLGICPEDLKELKRKIRNAFQNGGLVQHTYRLANCGAEKWIHLEGSVKTREDGMKYLYAVYSDVTGQQRLEKELIGANEKMQDIVNAIPGGVAIYKVSDIFETIYFSDGVPELSGYTVEEYRELVRRDAAEMTYREDTEMVVSRAKEVIRTHQIARFEFRKQHRDGHIVWVRAQVKWIGEEDGCPLLHCVFHNISDLKEAQLEMKHLVNSIPGGIASCRVEKGRIVPTFFSDGVPALSGHTREEFEEMIREDAFGVIYEADRERVLEAVRSALRSGAVLDVSYRTRHKDGHLVWIHLNGRRMDPLSEGMRLYAVFTGMSDETRLFQNIANEAADAIYVINKNTYDLLYVNESKNLFNRSGDGVGEKCYAALHGKSAPCEFCTLKSHAADGVAHEMAMEGTQRFYNTRFRETEWSGIPAYIKFVQDVTEEMQTRREKERLEEYFQTVVKRLPGGVAVVRYAKDGSMRPEFLSDGFAAMMGMNLEEAWTLYRQDAMAGVHPEDRDRITNEMAEFVASGESQGELTYRLARGDGSYAWVRNNLSMIQSEGGERRIYAGYHDITREREEQEQLRRKYNDLIVQHYRTPGPNALVVGHCDVTQNKILEIIDYTHSDLLKTFGSERESFFTGLSQFIVDAEERRKFLSAYLNEPSLAAYARGETELIQKCFIQLPRGKTGRYAQFKINLVKAPDSGDITGILTVTDVTEQTIEDGILRRLSVANCDLVADVDLLNDTYTVLSGEKGNISGHWKGSHSQHVAHLLGQQVLPKDQKHTAQMLDQTYMQDRLQREGTYSFPYSIMGEDGEIRTKNLTVSAVDLRLGRVCLARADITDSVREQQGLLSVIAYTFELLALIDVDAEQLTLYTRQALLENLPPLVEKNSADLMNRLARAYELEDGQEELFRLSTLCGRLERSPDGYDFVLPCRSEKGTRYKQVNVLWGDRNQKTVCVVQADVTDMLAAERRSKDALEKALALAEAANQAKSDFLSSMSHDIRTPMNAIMGMTALAGAHLDDRERVEDCLKKITFSSKHLLSLINDILDMSKIERAKITLSREKVVLPELMEQLSAMLTAQAEEAGLSLESSLIGIQHPCFYGDALRINQILINILGNAVKFTPEGGRVVLTAEELPPLQGEGYARYRFTIRDTGIGMSEEFLAHLFEPFTRSQNTSRVEGTGLGLSITKGLVELMGGKLSVESKVHEGTTFQVELEFETARQEEAPRRKDTALPEGWSLDGRRFLVAEDNAINSEILCEILQMFGAGSVVKEDGLQAVRAFGESAPGTYDAILMDIRMPEMNGYEATRAIRAMERPDAATIPIVAMTANAFDEDVRKSIEAGMNAHVAKPIDVGALRSTLDRLLNASE</sequence>
<dbReference type="SMART" id="SM00388">
    <property type="entry name" value="HisKA"/>
    <property type="match status" value="1"/>
</dbReference>
<evidence type="ECO:0000259" key="13">
    <source>
        <dbReference type="PROSITE" id="PS50113"/>
    </source>
</evidence>
<dbReference type="InterPro" id="IPR000014">
    <property type="entry name" value="PAS"/>
</dbReference>
<evidence type="ECO:0000256" key="8">
    <source>
        <dbReference type="ARBA" id="ARBA00024867"/>
    </source>
</evidence>
<dbReference type="InterPro" id="IPR001789">
    <property type="entry name" value="Sig_transdc_resp-reg_receiver"/>
</dbReference>
<dbReference type="PROSITE" id="PS50109">
    <property type="entry name" value="HIS_KIN"/>
    <property type="match status" value="1"/>
</dbReference>
<dbReference type="EC" id="2.7.13.3" evidence="2"/>
<dbReference type="InterPro" id="IPR004358">
    <property type="entry name" value="Sig_transdc_His_kin-like_C"/>
</dbReference>
<dbReference type="InterPro" id="IPR011006">
    <property type="entry name" value="CheY-like_superfamily"/>
</dbReference>
<evidence type="ECO:0000259" key="11">
    <source>
        <dbReference type="PROSITE" id="PS50110"/>
    </source>
</evidence>
<name>A0A7G9B8N6_9FIRM</name>
<evidence type="ECO:0000256" key="1">
    <source>
        <dbReference type="ARBA" id="ARBA00000085"/>
    </source>
</evidence>
<dbReference type="PANTHER" id="PTHR43047">
    <property type="entry name" value="TWO-COMPONENT HISTIDINE PROTEIN KINASE"/>
    <property type="match status" value="1"/>
</dbReference>
<dbReference type="InterPro" id="IPR003661">
    <property type="entry name" value="HisK_dim/P_dom"/>
</dbReference>
<dbReference type="InterPro" id="IPR013655">
    <property type="entry name" value="PAS_fold_3"/>
</dbReference>
<dbReference type="CDD" id="cd17546">
    <property type="entry name" value="REC_hyHK_CKI1_RcsC-like"/>
    <property type="match status" value="1"/>
</dbReference>
<dbReference type="InterPro" id="IPR001610">
    <property type="entry name" value="PAC"/>
</dbReference>
<dbReference type="Proteomes" id="UP000515960">
    <property type="component" value="Chromosome"/>
</dbReference>
<feature type="modified residue" description="4-aspartylphosphate" evidence="9">
    <location>
        <position position="1428"/>
    </location>
</feature>
<evidence type="ECO:0000256" key="2">
    <source>
        <dbReference type="ARBA" id="ARBA00012438"/>
    </source>
</evidence>
<evidence type="ECO:0000313" key="15">
    <source>
        <dbReference type="Proteomes" id="UP000515960"/>
    </source>
</evidence>
<feature type="domain" description="PAS" evidence="12">
    <location>
        <begin position="222"/>
        <end position="297"/>
    </location>
</feature>
<feature type="domain" description="Response regulatory" evidence="11">
    <location>
        <begin position="1376"/>
        <end position="1497"/>
    </location>
</feature>
<dbReference type="InterPro" id="IPR036890">
    <property type="entry name" value="HATPase_C_sf"/>
</dbReference>
<dbReference type="NCBIfam" id="TIGR00229">
    <property type="entry name" value="sensory_box"/>
    <property type="match status" value="3"/>
</dbReference>
<dbReference type="InterPro" id="IPR003594">
    <property type="entry name" value="HATPase_dom"/>
</dbReference>
<dbReference type="PROSITE" id="PS50110">
    <property type="entry name" value="RESPONSE_REGULATORY"/>
    <property type="match status" value="1"/>
</dbReference>
<dbReference type="Pfam" id="PF00512">
    <property type="entry name" value="HisKA"/>
    <property type="match status" value="1"/>
</dbReference>
<dbReference type="PRINTS" id="PR00344">
    <property type="entry name" value="BCTRLSENSOR"/>
</dbReference>
<evidence type="ECO:0000256" key="6">
    <source>
        <dbReference type="ARBA" id="ARBA00022777"/>
    </source>
</evidence>
<evidence type="ECO:0000256" key="4">
    <source>
        <dbReference type="ARBA" id="ARBA00022553"/>
    </source>
</evidence>
<dbReference type="Gene3D" id="1.10.287.130">
    <property type="match status" value="1"/>
</dbReference>
<comment type="catalytic activity">
    <reaction evidence="1">
        <text>ATP + protein L-histidine = ADP + protein N-phospho-L-histidine.</text>
        <dbReference type="EC" id="2.7.13.3"/>
    </reaction>
</comment>
<dbReference type="InterPro" id="IPR005467">
    <property type="entry name" value="His_kinase_dom"/>
</dbReference>
<dbReference type="SMART" id="SM00091">
    <property type="entry name" value="PAS"/>
    <property type="match status" value="3"/>
</dbReference>
<dbReference type="SUPFAM" id="SSF55874">
    <property type="entry name" value="ATPase domain of HSP90 chaperone/DNA topoisomerase II/histidine kinase"/>
    <property type="match status" value="1"/>
</dbReference>
<evidence type="ECO:0000256" key="9">
    <source>
        <dbReference type="PROSITE-ProRule" id="PRU00169"/>
    </source>
</evidence>
<reference evidence="14 15" key="1">
    <citation type="submission" date="2020-08" db="EMBL/GenBank/DDBJ databases">
        <authorList>
            <person name="Liu C."/>
            <person name="Sun Q."/>
        </authorList>
    </citation>
    <scope>NUCLEOTIDE SEQUENCE [LARGE SCALE GENOMIC DNA]</scope>
    <source>
        <strain evidence="14 15">NSJ-62</strain>
    </source>
</reference>
<dbReference type="SUPFAM" id="SSF52172">
    <property type="entry name" value="CheY-like"/>
    <property type="match status" value="1"/>
</dbReference>
<dbReference type="EMBL" id="CP060490">
    <property type="protein sequence ID" value="QNL45917.1"/>
    <property type="molecule type" value="Genomic_DNA"/>
</dbReference>
<feature type="domain" description="Histidine kinase" evidence="10">
    <location>
        <begin position="1129"/>
        <end position="1352"/>
    </location>
</feature>
<dbReference type="SMART" id="SM00387">
    <property type="entry name" value="HATPase_c"/>
    <property type="match status" value="1"/>
</dbReference>
<keyword evidence="15" id="KW-1185">Reference proteome</keyword>
<dbReference type="SUPFAM" id="SSF55785">
    <property type="entry name" value="PYP-like sensor domain (PAS domain)"/>
    <property type="match status" value="4"/>
</dbReference>
<dbReference type="Pfam" id="PF02518">
    <property type="entry name" value="HATPase_c"/>
    <property type="match status" value="1"/>
</dbReference>
<dbReference type="Gene3D" id="3.30.450.20">
    <property type="entry name" value="PAS domain"/>
    <property type="match status" value="4"/>
</dbReference>
<dbReference type="SMART" id="SM00086">
    <property type="entry name" value="PAC"/>
    <property type="match status" value="4"/>
</dbReference>
<accession>A0A7G9B8N6</accession>
<evidence type="ECO:0000256" key="7">
    <source>
        <dbReference type="ARBA" id="ARBA00023012"/>
    </source>
</evidence>
<evidence type="ECO:0000313" key="14">
    <source>
        <dbReference type="EMBL" id="QNL45917.1"/>
    </source>
</evidence>
<evidence type="ECO:0000256" key="5">
    <source>
        <dbReference type="ARBA" id="ARBA00022679"/>
    </source>
</evidence>
<dbReference type="CDD" id="cd16922">
    <property type="entry name" value="HATPase_EvgS-ArcB-TorS-like"/>
    <property type="match status" value="1"/>
</dbReference>
<comment type="function">
    <text evidence="8">May play the central regulatory role in sporulation. It may be an element of the effector pathway responsible for the activation of sporulation genes in response to nutritional stress. Spo0A may act in concert with spo0H (a sigma factor) to control the expression of some genes that are critical to the sporulation process.</text>
</comment>
<keyword evidence="5" id="KW-0808">Transferase</keyword>
<feature type="domain" description="PAC" evidence="13">
    <location>
        <begin position="665"/>
        <end position="716"/>
    </location>
</feature>
<dbReference type="Gene3D" id="3.30.565.10">
    <property type="entry name" value="Histidine kinase-like ATPase, C-terminal domain"/>
    <property type="match status" value="1"/>
</dbReference>
<keyword evidence="6" id="KW-0418">Kinase</keyword>
<dbReference type="Pfam" id="PF00072">
    <property type="entry name" value="Response_reg"/>
    <property type="match status" value="1"/>
</dbReference>
<dbReference type="PROSITE" id="PS50112">
    <property type="entry name" value="PAS"/>
    <property type="match status" value="1"/>
</dbReference>
<dbReference type="KEGG" id="ohi:H8790_13415"/>
<evidence type="ECO:0000259" key="10">
    <source>
        <dbReference type="PROSITE" id="PS50109"/>
    </source>
</evidence>
<dbReference type="InterPro" id="IPR036097">
    <property type="entry name" value="HisK_dim/P_sf"/>
</dbReference>
<gene>
    <name evidence="14" type="ORF">H8790_13415</name>
</gene>